<dbReference type="Proteomes" id="UP000472270">
    <property type="component" value="Unassembled WGS sequence"/>
</dbReference>
<evidence type="ECO:0000313" key="7">
    <source>
        <dbReference type="Proteomes" id="UP000472270"/>
    </source>
</evidence>
<keyword evidence="2 4" id="KW-0863">Zinc-finger</keyword>
<dbReference type="SMART" id="SM00184">
    <property type="entry name" value="RING"/>
    <property type="match status" value="1"/>
</dbReference>
<evidence type="ECO:0000259" key="5">
    <source>
        <dbReference type="PROSITE" id="PS50089"/>
    </source>
</evidence>
<dbReference type="PROSITE" id="PS50089">
    <property type="entry name" value="ZF_RING_2"/>
    <property type="match status" value="1"/>
</dbReference>
<keyword evidence="3" id="KW-0862">Zinc</keyword>
<protein>
    <recommendedName>
        <fullName evidence="5">RING-type domain-containing protein</fullName>
    </recommendedName>
</protein>
<reference evidence="6" key="1">
    <citation type="submission" date="2025-08" db="UniProtKB">
        <authorList>
            <consortium name="Ensembl"/>
        </authorList>
    </citation>
    <scope>IDENTIFICATION</scope>
</reference>
<dbReference type="Pfam" id="PF15227">
    <property type="entry name" value="zf-C3HC4_4"/>
    <property type="match status" value="1"/>
</dbReference>
<evidence type="ECO:0000313" key="6">
    <source>
        <dbReference type="Ensembl" id="ENSSRHP00000043111.1"/>
    </source>
</evidence>
<dbReference type="InterPro" id="IPR017907">
    <property type="entry name" value="Znf_RING_CS"/>
</dbReference>
<name>A0A673IVQ9_9TELE</name>
<dbReference type="PANTHER" id="PTHR25465">
    <property type="entry name" value="B-BOX DOMAIN CONTAINING"/>
    <property type="match status" value="1"/>
</dbReference>
<dbReference type="PANTHER" id="PTHR25465:SF5">
    <property type="entry name" value="E3 UBIQUITIN_ISG15 LIGASE TRIM25-RELATED"/>
    <property type="match status" value="1"/>
</dbReference>
<dbReference type="AlphaFoldDB" id="A0A673IVQ9"/>
<dbReference type="InterPro" id="IPR051051">
    <property type="entry name" value="E3_ubiq-ligase_TRIM/RNF"/>
</dbReference>
<keyword evidence="7" id="KW-1185">Reference proteome</keyword>
<dbReference type="Gene3D" id="3.30.40.10">
    <property type="entry name" value="Zinc/RING finger domain, C3HC4 (zinc finger)"/>
    <property type="match status" value="1"/>
</dbReference>
<dbReference type="GO" id="GO:0008270">
    <property type="term" value="F:zinc ion binding"/>
    <property type="evidence" value="ECO:0007669"/>
    <property type="project" value="UniProtKB-KW"/>
</dbReference>
<dbReference type="InterPro" id="IPR001841">
    <property type="entry name" value="Znf_RING"/>
</dbReference>
<dbReference type="InterPro" id="IPR013083">
    <property type="entry name" value="Znf_RING/FYVE/PHD"/>
</dbReference>
<evidence type="ECO:0000256" key="3">
    <source>
        <dbReference type="ARBA" id="ARBA00022833"/>
    </source>
</evidence>
<sequence>MAESSISVAQGQFNCSICLELLKDPSTILCGHSYCMSCITGCWDQDDQKGVYSCPQCRQTFTPRPVLGKNTMLAEVRSFEECS</sequence>
<evidence type="ECO:0000256" key="2">
    <source>
        <dbReference type="ARBA" id="ARBA00022771"/>
    </source>
</evidence>
<dbReference type="SUPFAM" id="SSF57850">
    <property type="entry name" value="RING/U-box"/>
    <property type="match status" value="1"/>
</dbReference>
<proteinExistence type="predicted"/>
<organism evidence="6 7">
    <name type="scientific">Sinocyclocheilus rhinocerous</name>
    <dbReference type="NCBI Taxonomy" id="307959"/>
    <lineage>
        <taxon>Eukaryota</taxon>
        <taxon>Metazoa</taxon>
        <taxon>Chordata</taxon>
        <taxon>Craniata</taxon>
        <taxon>Vertebrata</taxon>
        <taxon>Euteleostomi</taxon>
        <taxon>Actinopterygii</taxon>
        <taxon>Neopterygii</taxon>
        <taxon>Teleostei</taxon>
        <taxon>Ostariophysi</taxon>
        <taxon>Cypriniformes</taxon>
        <taxon>Cyprinidae</taxon>
        <taxon>Cyprininae</taxon>
        <taxon>Sinocyclocheilus</taxon>
    </lineage>
</organism>
<dbReference type="PROSITE" id="PS00518">
    <property type="entry name" value="ZF_RING_1"/>
    <property type="match status" value="1"/>
</dbReference>
<feature type="domain" description="RING-type" evidence="5">
    <location>
        <begin position="15"/>
        <end position="58"/>
    </location>
</feature>
<evidence type="ECO:0000256" key="1">
    <source>
        <dbReference type="ARBA" id="ARBA00022723"/>
    </source>
</evidence>
<dbReference type="Ensembl" id="ENSSRHT00000044325.1">
    <property type="protein sequence ID" value="ENSSRHP00000043111.1"/>
    <property type="gene ID" value="ENSSRHG00000021818.1"/>
</dbReference>
<accession>A0A673IVQ9</accession>
<evidence type="ECO:0000256" key="4">
    <source>
        <dbReference type="PROSITE-ProRule" id="PRU00175"/>
    </source>
</evidence>
<reference evidence="6" key="2">
    <citation type="submission" date="2025-09" db="UniProtKB">
        <authorList>
            <consortium name="Ensembl"/>
        </authorList>
    </citation>
    <scope>IDENTIFICATION</scope>
</reference>
<keyword evidence="1" id="KW-0479">Metal-binding</keyword>